<evidence type="ECO:0008006" key="3">
    <source>
        <dbReference type="Google" id="ProtNLM"/>
    </source>
</evidence>
<sequence>MAEEGETLELYNLHYSDLMALSPSVHQLPTVYENSKYLESVMSTIIKNLGPLGPGLLAITGVPNASDLRRGLLPMARKLALLNNDDRKRVLKDHGLGSDVPLKNTDRTVSPFAMQLKYNLNSDVSNLSNIDHSATEGHSSDVECPCEFKNLGNMFKDLGNCMIDLGLRLARVCDKIIGGHELEQSLLESCSAKGRLIHYHSVLDNLIMQASNKTRSKIKKTERTCSNHSDLWQEWHYDYGVLTVLTDPMFMFSPENNGSSQLCDGKECPSPSGHTYLQIFDPNKNSVVMVKAASGSFIVQVGESGDILSKGKLHATLHSVCRPKSLENLSRETFVVFLQPSWSKTLYLYDFSVESSGSNSENSRIFDEESRCQKPCSDIGKLVPPLCDRLKNGMTFAEFSRETTMQYYGSSGLQSKR</sequence>
<organism evidence="1 2">
    <name type="scientific">Mikania micrantha</name>
    <name type="common">bitter vine</name>
    <dbReference type="NCBI Taxonomy" id="192012"/>
    <lineage>
        <taxon>Eukaryota</taxon>
        <taxon>Viridiplantae</taxon>
        <taxon>Streptophyta</taxon>
        <taxon>Embryophyta</taxon>
        <taxon>Tracheophyta</taxon>
        <taxon>Spermatophyta</taxon>
        <taxon>Magnoliopsida</taxon>
        <taxon>eudicotyledons</taxon>
        <taxon>Gunneridae</taxon>
        <taxon>Pentapetalae</taxon>
        <taxon>asterids</taxon>
        <taxon>campanulids</taxon>
        <taxon>Asterales</taxon>
        <taxon>Asteraceae</taxon>
        <taxon>Asteroideae</taxon>
        <taxon>Heliantheae alliance</taxon>
        <taxon>Eupatorieae</taxon>
        <taxon>Mikania</taxon>
    </lineage>
</organism>
<accession>A0A5N6M4E6</accession>
<comment type="caution">
    <text evidence="1">The sequence shown here is derived from an EMBL/GenBank/DDBJ whole genome shotgun (WGS) entry which is preliminary data.</text>
</comment>
<reference evidence="1 2" key="1">
    <citation type="submission" date="2019-05" db="EMBL/GenBank/DDBJ databases">
        <title>Mikania micrantha, genome provides insights into the molecular mechanism of rapid growth.</title>
        <authorList>
            <person name="Liu B."/>
        </authorList>
    </citation>
    <scope>NUCLEOTIDE SEQUENCE [LARGE SCALE GENOMIC DNA]</scope>
    <source>
        <strain evidence="1">NLD-2019</strain>
        <tissue evidence="1">Leaf</tissue>
    </source>
</reference>
<dbReference type="FunFam" id="2.60.120.330:FF:000044">
    <property type="entry name" value="2-oxoglutarate (2OG) and Fe(II)-dependent oxygenase superfamily protein"/>
    <property type="match status" value="1"/>
</dbReference>
<dbReference type="SUPFAM" id="SSF51197">
    <property type="entry name" value="Clavaminate synthase-like"/>
    <property type="match status" value="1"/>
</dbReference>
<evidence type="ECO:0000313" key="1">
    <source>
        <dbReference type="EMBL" id="KAD3068608.1"/>
    </source>
</evidence>
<gene>
    <name evidence="1" type="ORF">E3N88_36488</name>
</gene>
<dbReference type="Gene3D" id="2.60.120.330">
    <property type="entry name" value="B-lactam Antibiotic, Isopenicillin N Synthase, Chain"/>
    <property type="match status" value="1"/>
</dbReference>
<dbReference type="PANTHER" id="PTHR48253">
    <property type="match status" value="1"/>
</dbReference>
<dbReference type="Proteomes" id="UP000326396">
    <property type="component" value="Linkage Group LG7"/>
</dbReference>
<keyword evidence="2" id="KW-1185">Reference proteome</keyword>
<evidence type="ECO:0000313" key="2">
    <source>
        <dbReference type="Proteomes" id="UP000326396"/>
    </source>
</evidence>
<dbReference type="PANTHER" id="PTHR48253:SF2">
    <property type="entry name" value="ISOPENICILLIN N SYNTHASE-LIKE FE(2+) 2OG DIOXYGENASE DOMAIN-CONTAINING PROTEIN"/>
    <property type="match status" value="1"/>
</dbReference>
<protein>
    <recommendedName>
        <fullName evidence="3">Isopenicillin N synthase-like Fe(2+) 2OG dioxygenase domain-containing protein</fullName>
    </recommendedName>
</protein>
<name>A0A5N6M4E6_9ASTR</name>
<dbReference type="AlphaFoldDB" id="A0A5N6M4E6"/>
<dbReference type="EMBL" id="SZYD01000017">
    <property type="protein sequence ID" value="KAD3068608.1"/>
    <property type="molecule type" value="Genomic_DNA"/>
</dbReference>
<dbReference type="InterPro" id="IPR027443">
    <property type="entry name" value="IPNS-like_sf"/>
</dbReference>
<proteinExistence type="predicted"/>
<dbReference type="OrthoDB" id="438224at2759"/>